<evidence type="ECO:0000313" key="1">
    <source>
        <dbReference type="EMBL" id="CAG5041268.1"/>
    </source>
</evidence>
<sequence length="132" mass="14923">MERRCLLYWEIENALSVYVDIPSDDGSYAGGDGSDIEDEVIIEGQSTTLEEIFLEEDFQGTGKFDSEDDTPLTKLSFFQLLVPSSSPESQPGPSTPGRLRLKYRLQNEKKNPTQFYLLMILSPYITDLLTCL</sequence>
<keyword evidence="2" id="KW-1185">Reference proteome</keyword>
<proteinExistence type="predicted"/>
<accession>A0A8S3XU09</accession>
<reference evidence="1" key="1">
    <citation type="submission" date="2021-04" db="EMBL/GenBank/DDBJ databases">
        <authorList>
            <person name="Tunstrom K."/>
        </authorList>
    </citation>
    <scope>NUCLEOTIDE SEQUENCE</scope>
</reference>
<gene>
    <name evidence="1" type="ORF">PAPOLLO_LOCUS22082</name>
</gene>
<evidence type="ECO:0000313" key="2">
    <source>
        <dbReference type="Proteomes" id="UP000691718"/>
    </source>
</evidence>
<protein>
    <submittedName>
        <fullName evidence="1">(apollo) hypothetical protein</fullName>
    </submittedName>
</protein>
<dbReference type="Proteomes" id="UP000691718">
    <property type="component" value="Unassembled WGS sequence"/>
</dbReference>
<dbReference type="EMBL" id="CAJQZP010001359">
    <property type="protein sequence ID" value="CAG5041268.1"/>
    <property type="molecule type" value="Genomic_DNA"/>
</dbReference>
<dbReference type="OrthoDB" id="7447919at2759"/>
<dbReference type="AlphaFoldDB" id="A0A8S3XU09"/>
<name>A0A8S3XU09_PARAO</name>
<comment type="caution">
    <text evidence="1">The sequence shown here is derived from an EMBL/GenBank/DDBJ whole genome shotgun (WGS) entry which is preliminary data.</text>
</comment>
<organism evidence="1 2">
    <name type="scientific">Parnassius apollo</name>
    <name type="common">Apollo butterfly</name>
    <name type="synonym">Papilio apollo</name>
    <dbReference type="NCBI Taxonomy" id="110799"/>
    <lineage>
        <taxon>Eukaryota</taxon>
        <taxon>Metazoa</taxon>
        <taxon>Ecdysozoa</taxon>
        <taxon>Arthropoda</taxon>
        <taxon>Hexapoda</taxon>
        <taxon>Insecta</taxon>
        <taxon>Pterygota</taxon>
        <taxon>Neoptera</taxon>
        <taxon>Endopterygota</taxon>
        <taxon>Lepidoptera</taxon>
        <taxon>Glossata</taxon>
        <taxon>Ditrysia</taxon>
        <taxon>Papilionoidea</taxon>
        <taxon>Papilionidae</taxon>
        <taxon>Parnassiinae</taxon>
        <taxon>Parnassini</taxon>
        <taxon>Parnassius</taxon>
        <taxon>Parnassius</taxon>
    </lineage>
</organism>